<comment type="caution">
    <text evidence="1">The sequence shown here is derived from an EMBL/GenBank/DDBJ whole genome shotgun (WGS) entry which is preliminary data.</text>
</comment>
<sequence>MVILKEYKLAGQCVQTPITFKKMNLTIVYEYHYEDFVYVVQQSAKDQRENSLNGVIGTSEKIANYELLGTKISLFESIEDKLKVMRMIVPVKGKNSAYQAKI</sequence>
<protein>
    <submittedName>
        <fullName evidence="1">Uncharacterized protein</fullName>
    </submittedName>
</protein>
<dbReference type="RefSeq" id="WP_088322321.1">
    <property type="nucleotide sequence ID" value="NZ_JBIUGB010000194.1"/>
</dbReference>
<dbReference type="Proteomes" id="UP000224003">
    <property type="component" value="Unassembled WGS sequence"/>
</dbReference>
<evidence type="ECO:0000313" key="1">
    <source>
        <dbReference type="EMBL" id="PFJ38596.1"/>
    </source>
</evidence>
<proteinExistence type="predicted"/>
<evidence type="ECO:0000313" key="2">
    <source>
        <dbReference type="Proteomes" id="UP000224003"/>
    </source>
</evidence>
<accession>A0A9X6ZSS0</accession>
<organism evidence="1 2">
    <name type="scientific">Bacillus thuringiensis</name>
    <dbReference type="NCBI Taxonomy" id="1428"/>
    <lineage>
        <taxon>Bacteria</taxon>
        <taxon>Bacillati</taxon>
        <taxon>Bacillota</taxon>
        <taxon>Bacilli</taxon>
        <taxon>Bacillales</taxon>
        <taxon>Bacillaceae</taxon>
        <taxon>Bacillus</taxon>
        <taxon>Bacillus cereus group</taxon>
    </lineage>
</organism>
<name>A0A9X6ZSS0_BACTU</name>
<dbReference type="AlphaFoldDB" id="A0A9X6ZSS0"/>
<gene>
    <name evidence="1" type="ORF">COJ15_18165</name>
</gene>
<reference evidence="1 2" key="1">
    <citation type="submission" date="2017-09" db="EMBL/GenBank/DDBJ databases">
        <title>Large-scale bioinformatics analysis of Bacillus genomes uncovers conserved roles of natural products in bacterial physiology.</title>
        <authorList>
            <consortium name="Agbiome Team Llc"/>
            <person name="Bleich R.M."/>
            <person name="Grubbs K.J."/>
            <person name="Santa Maria K.C."/>
            <person name="Allen S.E."/>
            <person name="Farag S."/>
            <person name="Shank E.A."/>
            <person name="Bowers A."/>
        </authorList>
    </citation>
    <scope>NUCLEOTIDE SEQUENCE [LARGE SCALE GENOMIC DNA]</scope>
    <source>
        <strain evidence="1 2">AFS085496</strain>
    </source>
</reference>
<dbReference type="EMBL" id="NUVX01000032">
    <property type="protein sequence ID" value="PFJ38596.1"/>
    <property type="molecule type" value="Genomic_DNA"/>
</dbReference>